<dbReference type="Proteomes" id="UP001499882">
    <property type="component" value="Unassembled WGS sequence"/>
</dbReference>
<protein>
    <recommendedName>
        <fullName evidence="2">DUF4333 domain-containing protein</fullName>
    </recommendedName>
</protein>
<evidence type="ECO:0000259" key="2">
    <source>
        <dbReference type="Pfam" id="PF14230"/>
    </source>
</evidence>
<feature type="region of interest" description="Disordered" evidence="1">
    <location>
        <begin position="84"/>
        <end position="110"/>
    </location>
</feature>
<reference evidence="4" key="1">
    <citation type="journal article" date="2019" name="Int. J. Syst. Evol. Microbiol.">
        <title>The Global Catalogue of Microorganisms (GCM) 10K type strain sequencing project: providing services to taxonomists for standard genome sequencing and annotation.</title>
        <authorList>
            <consortium name="The Broad Institute Genomics Platform"/>
            <consortium name="The Broad Institute Genome Sequencing Center for Infectious Disease"/>
            <person name="Wu L."/>
            <person name="Ma J."/>
        </authorList>
    </citation>
    <scope>NUCLEOTIDE SEQUENCE [LARGE SCALE GENOMIC DNA]</scope>
    <source>
        <strain evidence="4">JCM 18532</strain>
    </source>
</reference>
<dbReference type="Pfam" id="PF14230">
    <property type="entry name" value="DUF4333"/>
    <property type="match status" value="1"/>
</dbReference>
<organism evidence="3 4">
    <name type="scientific">Nocardioides endophyticus</name>
    <dbReference type="NCBI Taxonomy" id="1353775"/>
    <lineage>
        <taxon>Bacteria</taxon>
        <taxon>Bacillati</taxon>
        <taxon>Actinomycetota</taxon>
        <taxon>Actinomycetes</taxon>
        <taxon>Propionibacteriales</taxon>
        <taxon>Nocardioidaceae</taxon>
        <taxon>Nocardioides</taxon>
    </lineage>
</organism>
<proteinExistence type="predicted"/>
<comment type="caution">
    <text evidence="3">The sequence shown here is derived from an EMBL/GenBank/DDBJ whole genome shotgun (WGS) entry which is preliminary data.</text>
</comment>
<sequence>MRSRTPSPYAAVWPKVVWCCEGCRGETTHLGLPCPDHVQVTIKLRRALTAAAIAPVLFALGACSGSVSVDTGGYDPADVADQVQKAQEKATPDLEVTDASCPDDSEPEKGASIECTVSIEGVEAPYTVTFTTVTDDDVKFDIAPAQAIISTDKVVDYLVQEATDQGIEAAEADCGEDAIIVQDPDTTFGCTLYMGDETQDVTLRVKDLDGTVALES</sequence>
<gene>
    <name evidence="3" type="ORF">GCM10023350_51620</name>
</gene>
<evidence type="ECO:0000313" key="4">
    <source>
        <dbReference type="Proteomes" id="UP001499882"/>
    </source>
</evidence>
<dbReference type="InterPro" id="IPR025637">
    <property type="entry name" value="DUF4333"/>
</dbReference>
<dbReference type="EMBL" id="BAABKN010000036">
    <property type="protein sequence ID" value="GAA4759240.1"/>
    <property type="molecule type" value="Genomic_DNA"/>
</dbReference>
<feature type="domain" description="DUF4333" evidence="2">
    <location>
        <begin position="59"/>
        <end position="133"/>
    </location>
</feature>
<evidence type="ECO:0000313" key="3">
    <source>
        <dbReference type="EMBL" id="GAA4759240.1"/>
    </source>
</evidence>
<evidence type="ECO:0000256" key="1">
    <source>
        <dbReference type="SAM" id="MobiDB-lite"/>
    </source>
</evidence>
<name>A0ABP8ZLB3_9ACTN</name>
<accession>A0ABP8ZLB3</accession>
<keyword evidence="4" id="KW-1185">Reference proteome</keyword>